<feature type="compositionally biased region" description="Basic and acidic residues" evidence="1">
    <location>
        <begin position="1"/>
        <end position="10"/>
    </location>
</feature>
<protein>
    <submittedName>
        <fullName evidence="2">Uncharacterized protein</fullName>
    </submittedName>
</protein>
<feature type="region of interest" description="Disordered" evidence="1">
    <location>
        <begin position="1"/>
        <end position="26"/>
    </location>
</feature>
<evidence type="ECO:0000313" key="3">
    <source>
        <dbReference type="Proteomes" id="UP000015454"/>
    </source>
</evidence>
<comment type="caution">
    <text evidence="2">The sequence shown here is derived from an EMBL/GenBank/DDBJ whole genome shotgun (WGS) entry which is preliminary data.</text>
</comment>
<reference evidence="2" key="1">
    <citation type="submission" date="2013-05" db="EMBL/GenBank/DDBJ databases">
        <authorList>
            <person name="Harkins D.M."/>
            <person name="Durkin A.S."/>
            <person name="Brinkac L.M."/>
            <person name="Haft D.H."/>
            <person name="Selengut J.D."/>
            <person name="Sanka R."/>
            <person name="DePew J."/>
            <person name="Purushe J."/>
            <person name="Hartskeerl R.A."/>
            <person name="Ahmed A."/>
            <person name="van der Linden H."/>
            <person name="Goris M.G.A."/>
            <person name="Vinetz J.M."/>
            <person name="Sutton G.G."/>
            <person name="Nierman W.C."/>
            <person name="Fouts D.E."/>
        </authorList>
    </citation>
    <scope>NUCLEOTIDE SEQUENCE [LARGE SCALE GENOMIC DNA]</scope>
    <source>
        <strain evidence="2">5399</strain>
    </source>
</reference>
<keyword evidence="3" id="KW-1185">Reference proteome</keyword>
<evidence type="ECO:0000256" key="1">
    <source>
        <dbReference type="SAM" id="MobiDB-lite"/>
    </source>
</evidence>
<gene>
    <name evidence="2" type="ORF">LEP1GSC050_0565</name>
</gene>
<dbReference type="AlphaFoldDB" id="T0GJM4"/>
<evidence type="ECO:0000313" key="2">
    <source>
        <dbReference type="EMBL" id="EQA46999.1"/>
    </source>
</evidence>
<dbReference type="Proteomes" id="UP000015454">
    <property type="component" value="Unassembled WGS sequence"/>
</dbReference>
<organism evidence="2 3">
    <name type="scientific">Leptospira broomii serovar Hurstbridge str. 5399</name>
    <dbReference type="NCBI Taxonomy" id="1049789"/>
    <lineage>
        <taxon>Bacteria</taxon>
        <taxon>Pseudomonadati</taxon>
        <taxon>Spirochaetota</taxon>
        <taxon>Spirochaetia</taxon>
        <taxon>Leptospirales</taxon>
        <taxon>Leptospiraceae</taxon>
        <taxon>Leptospira</taxon>
    </lineage>
</organism>
<proteinExistence type="predicted"/>
<sequence>MKGREDRLIDSGRPPGRLTRFAKNILHLKPDRKKKVKGLSNPSLEIS</sequence>
<name>T0GJM4_9LEPT</name>
<dbReference type="EMBL" id="AHMO02000004">
    <property type="protein sequence ID" value="EQA46999.1"/>
    <property type="molecule type" value="Genomic_DNA"/>
</dbReference>
<accession>T0GJM4</accession>